<evidence type="ECO:0000313" key="2">
    <source>
        <dbReference type="Proteomes" id="UP000683360"/>
    </source>
</evidence>
<name>A0A8S3RK83_MYTED</name>
<organism evidence="1 2">
    <name type="scientific">Mytilus edulis</name>
    <name type="common">Blue mussel</name>
    <dbReference type="NCBI Taxonomy" id="6550"/>
    <lineage>
        <taxon>Eukaryota</taxon>
        <taxon>Metazoa</taxon>
        <taxon>Spiralia</taxon>
        <taxon>Lophotrochozoa</taxon>
        <taxon>Mollusca</taxon>
        <taxon>Bivalvia</taxon>
        <taxon>Autobranchia</taxon>
        <taxon>Pteriomorphia</taxon>
        <taxon>Mytilida</taxon>
        <taxon>Mytiloidea</taxon>
        <taxon>Mytilidae</taxon>
        <taxon>Mytilinae</taxon>
        <taxon>Mytilus</taxon>
    </lineage>
</organism>
<reference evidence="1" key="1">
    <citation type="submission" date="2021-03" db="EMBL/GenBank/DDBJ databases">
        <authorList>
            <person name="Bekaert M."/>
        </authorList>
    </citation>
    <scope>NUCLEOTIDE SEQUENCE</scope>
</reference>
<protein>
    <submittedName>
        <fullName evidence="1">Uncharacterized protein</fullName>
    </submittedName>
</protein>
<accession>A0A8S3RK83</accession>
<sequence>MINNLVEIFCEGLQKYSHASKPDFNFGLQTKTNKYTRQMTTTELYDYQPRYSSKIIEQRTPKPYVQKLKNMLYGTVSAKSLRQQPCTIKSGFIIDMAFKVDNQFQSKISAIVSAEFEGELSAKLFLSVLQDALLKSLVKNRTQLKKRKETRFRSPDLALTMPQAREILLSVCRDKLPNIALSTCYTYTGNFKANTYQAKRHHAGHNGYAEPDSASITKGLSNVNYQLKRSTELKNDYVVDAKDAKGKVCADIDPVQNMGKSWTKTSRMDHQFDQSRTKACTPMTHLF</sequence>
<gene>
    <name evidence="1" type="ORF">MEDL_21430</name>
</gene>
<dbReference type="EMBL" id="CAJPWZ010001071">
    <property type="protein sequence ID" value="CAG2207144.1"/>
    <property type="molecule type" value="Genomic_DNA"/>
</dbReference>
<proteinExistence type="predicted"/>
<dbReference type="OrthoDB" id="5988483at2759"/>
<dbReference type="AlphaFoldDB" id="A0A8S3RK83"/>
<keyword evidence="2" id="KW-1185">Reference proteome</keyword>
<comment type="caution">
    <text evidence="1">The sequence shown here is derived from an EMBL/GenBank/DDBJ whole genome shotgun (WGS) entry which is preliminary data.</text>
</comment>
<evidence type="ECO:0000313" key="1">
    <source>
        <dbReference type="EMBL" id="CAG2207144.1"/>
    </source>
</evidence>
<dbReference type="Proteomes" id="UP000683360">
    <property type="component" value="Unassembled WGS sequence"/>
</dbReference>